<dbReference type="InterPro" id="IPR021401">
    <property type="entry name" value="DUF3040"/>
</dbReference>
<name>A0ABP7CUP1_9MICC</name>
<feature type="region of interest" description="Disordered" evidence="1">
    <location>
        <begin position="85"/>
        <end position="123"/>
    </location>
</feature>
<evidence type="ECO:0008006" key="5">
    <source>
        <dbReference type="Google" id="ProtNLM"/>
    </source>
</evidence>
<evidence type="ECO:0000313" key="4">
    <source>
        <dbReference type="Proteomes" id="UP001501536"/>
    </source>
</evidence>
<dbReference type="Pfam" id="PF11239">
    <property type="entry name" value="DUF3040"/>
    <property type="match status" value="1"/>
</dbReference>
<protein>
    <recommendedName>
        <fullName evidence="5">DUF3040 domain-containing protein</fullName>
    </recommendedName>
</protein>
<evidence type="ECO:0000256" key="2">
    <source>
        <dbReference type="SAM" id="Phobius"/>
    </source>
</evidence>
<comment type="caution">
    <text evidence="3">The sequence shown here is derived from an EMBL/GenBank/DDBJ whole genome shotgun (WGS) entry which is preliminary data.</text>
</comment>
<feature type="transmembrane region" description="Helical" evidence="2">
    <location>
        <begin position="61"/>
        <end position="80"/>
    </location>
</feature>
<organism evidence="3 4">
    <name type="scientific">Zhihengliuella alba</name>
    <dbReference type="NCBI Taxonomy" id="547018"/>
    <lineage>
        <taxon>Bacteria</taxon>
        <taxon>Bacillati</taxon>
        <taxon>Actinomycetota</taxon>
        <taxon>Actinomycetes</taxon>
        <taxon>Micrococcales</taxon>
        <taxon>Micrococcaceae</taxon>
        <taxon>Zhihengliuella</taxon>
    </lineage>
</organism>
<evidence type="ECO:0000313" key="3">
    <source>
        <dbReference type="EMBL" id="GAA3696520.1"/>
    </source>
</evidence>
<sequence>MPLSEHEQRLLEQLEQQLHEDQRFASAMKSGGGYSTRNIVIGALVVAVGLVALILGISSKLIIVGVLGFAAMCVGVYIALSRTGKAGAGATGAGGRPDGKPGKSSFMADLEAKWDERRRDQDL</sequence>
<keyword evidence="2" id="KW-1133">Transmembrane helix</keyword>
<dbReference type="Proteomes" id="UP001501536">
    <property type="component" value="Unassembled WGS sequence"/>
</dbReference>
<feature type="compositionally biased region" description="Gly residues" evidence="1">
    <location>
        <begin position="86"/>
        <end position="96"/>
    </location>
</feature>
<dbReference type="EMBL" id="BAABCJ010000001">
    <property type="protein sequence ID" value="GAA3696520.1"/>
    <property type="molecule type" value="Genomic_DNA"/>
</dbReference>
<reference evidence="4" key="1">
    <citation type="journal article" date="2019" name="Int. J. Syst. Evol. Microbiol.">
        <title>The Global Catalogue of Microorganisms (GCM) 10K type strain sequencing project: providing services to taxonomists for standard genome sequencing and annotation.</title>
        <authorList>
            <consortium name="The Broad Institute Genomics Platform"/>
            <consortium name="The Broad Institute Genome Sequencing Center for Infectious Disease"/>
            <person name="Wu L."/>
            <person name="Ma J."/>
        </authorList>
    </citation>
    <scope>NUCLEOTIDE SEQUENCE [LARGE SCALE GENOMIC DNA]</scope>
    <source>
        <strain evidence="4">JCM 16961</strain>
    </source>
</reference>
<feature type="transmembrane region" description="Helical" evidence="2">
    <location>
        <begin position="38"/>
        <end position="55"/>
    </location>
</feature>
<proteinExistence type="predicted"/>
<keyword evidence="2" id="KW-0472">Membrane</keyword>
<accession>A0ABP7CUP1</accession>
<gene>
    <name evidence="3" type="ORF">GCM10022377_06720</name>
</gene>
<keyword evidence="4" id="KW-1185">Reference proteome</keyword>
<feature type="compositionally biased region" description="Basic and acidic residues" evidence="1">
    <location>
        <begin position="110"/>
        <end position="123"/>
    </location>
</feature>
<dbReference type="RefSeq" id="WP_344879946.1">
    <property type="nucleotide sequence ID" value="NZ_BAABCJ010000001.1"/>
</dbReference>
<evidence type="ECO:0000256" key="1">
    <source>
        <dbReference type="SAM" id="MobiDB-lite"/>
    </source>
</evidence>
<keyword evidence="2" id="KW-0812">Transmembrane</keyword>